<evidence type="ECO:0000256" key="16">
    <source>
        <dbReference type="ARBA" id="ARBA00023157"/>
    </source>
</evidence>
<keyword evidence="14 46" id="KW-1133">Transmembrane helix</keyword>
<comment type="function">
    <text evidence="24">Catalyzes the hydrolysis of both di- and triphosphate nucleotides (NDPs and NTPs) and hydrolyze NTPs to nucleotide monophosphates (NMPs) in two distinct successive phosphate-releasing steps, with NDPs as intermediates and participates in the regulation of extracellular levels of nucleotides. By hydrolyzing proinflammatory ATP and platelet-activating ADP to AMP, it blocks platelet aggregation and supports blood flow.</text>
</comment>
<accession>A0A3B3I1P4</accession>
<evidence type="ECO:0000256" key="31">
    <source>
        <dbReference type="ARBA" id="ARBA00048279"/>
    </source>
</evidence>
<dbReference type="GeneTree" id="ENSGT01150000286965"/>
<evidence type="ECO:0000256" key="20">
    <source>
        <dbReference type="ARBA" id="ARBA00042147"/>
    </source>
</evidence>
<keyword evidence="11" id="KW-0106">Calcium</keyword>
<comment type="catalytic activity">
    <reaction evidence="37">
        <text>ITP + H2O = IDP + phosphate + H(+)</text>
        <dbReference type="Rhea" id="RHEA:28330"/>
        <dbReference type="ChEBI" id="CHEBI:15377"/>
        <dbReference type="ChEBI" id="CHEBI:15378"/>
        <dbReference type="ChEBI" id="CHEBI:43474"/>
        <dbReference type="ChEBI" id="CHEBI:58280"/>
        <dbReference type="ChEBI" id="CHEBI:61402"/>
    </reaction>
    <physiologicalReaction direction="left-to-right" evidence="37">
        <dbReference type="Rhea" id="RHEA:28331"/>
    </physiologicalReaction>
</comment>
<evidence type="ECO:0000313" key="47">
    <source>
        <dbReference type="Ensembl" id="ENSORLP00000038024.1"/>
    </source>
</evidence>
<evidence type="ECO:0000256" key="18">
    <source>
        <dbReference type="ARBA" id="ARBA00039600"/>
    </source>
</evidence>
<gene>
    <name evidence="47" type="primary">entpd1</name>
</gene>
<sequence>PKHPYSHRLPPVIVTPESLTSLSLVTCLTKYGIVLDAGSSHTSLYIYQWPAEKDNNTGRVEQKHHCQVAGKGISSYTATPYKAGESLISCLKEAKENIPQKMHPETPLYLGATAGMRLLKLENSSASDEVFKAVEKTLRGFPFSYQGARLLAGQEEGAFGWVTVNYLDDRLTQVSMGGFKYTSVHGNESGLETTGALDLGGASTQISFVSDEYNGSESPDNAVSFRLYGYDYTLYTHSFLCYGKDQALRLSGPTAIMDPCFHKGYNETKHYAAVYDSPCVSDQKPQIVSETFIHLGGGNFTQCQEVIKSVFNFTSCRYSRCSFNGIFQPPLQGQFGTFVLFIYTQRFLIISIHFSPSQRLQIKKEHDIPLKYLAEYCFSGTYILTLMMEGYNFTSETYSSIKYIQKVSCDAGWTLGYMLNLTNMIPAEAPDSPPLTYTSYVSVVTVMAILLFVIFILILYSLCALLIQIMPILGNI</sequence>
<evidence type="ECO:0000256" key="45">
    <source>
        <dbReference type="RuleBase" id="RU003833"/>
    </source>
</evidence>
<keyword evidence="16" id="KW-1015">Disulfide bond</keyword>
<evidence type="ECO:0000256" key="7">
    <source>
        <dbReference type="ARBA" id="ARBA00012148"/>
    </source>
</evidence>
<evidence type="ECO:0000256" key="9">
    <source>
        <dbReference type="ARBA" id="ARBA00022741"/>
    </source>
</evidence>
<dbReference type="InterPro" id="IPR000407">
    <property type="entry name" value="GDA1_CD39_NTPase"/>
</dbReference>
<comment type="catalytic activity">
    <reaction evidence="29">
        <text>CDP + H2O = CMP + phosphate + H(+)</text>
        <dbReference type="Rhea" id="RHEA:64880"/>
        <dbReference type="ChEBI" id="CHEBI:15377"/>
        <dbReference type="ChEBI" id="CHEBI:15378"/>
        <dbReference type="ChEBI" id="CHEBI:43474"/>
        <dbReference type="ChEBI" id="CHEBI:58069"/>
        <dbReference type="ChEBI" id="CHEBI:60377"/>
    </reaction>
    <physiologicalReaction direction="left-to-right" evidence="29">
        <dbReference type="Rhea" id="RHEA:64881"/>
    </physiologicalReaction>
</comment>
<comment type="catalytic activity">
    <reaction evidence="28">
        <text>a ribonucleoside 5'-triphosphate + H2O = a ribonucleoside 5'-diphosphate + phosphate + H(+)</text>
        <dbReference type="Rhea" id="RHEA:23680"/>
        <dbReference type="ChEBI" id="CHEBI:15377"/>
        <dbReference type="ChEBI" id="CHEBI:15378"/>
        <dbReference type="ChEBI" id="CHEBI:43474"/>
        <dbReference type="ChEBI" id="CHEBI:57930"/>
        <dbReference type="ChEBI" id="CHEBI:61557"/>
    </reaction>
    <physiologicalReaction direction="left-to-right" evidence="28">
        <dbReference type="Rhea" id="RHEA:23681"/>
    </physiologicalReaction>
</comment>
<evidence type="ECO:0000256" key="35">
    <source>
        <dbReference type="ARBA" id="ARBA00049104"/>
    </source>
</evidence>
<evidence type="ECO:0000256" key="36">
    <source>
        <dbReference type="ARBA" id="ARBA00049117"/>
    </source>
</evidence>
<evidence type="ECO:0000256" key="10">
    <source>
        <dbReference type="ARBA" id="ARBA00022801"/>
    </source>
</evidence>
<evidence type="ECO:0000256" key="37">
    <source>
        <dbReference type="ARBA" id="ARBA00049189"/>
    </source>
</evidence>
<dbReference type="GO" id="GO:0005524">
    <property type="term" value="F:ATP binding"/>
    <property type="evidence" value="ECO:0007669"/>
    <property type="project" value="UniProtKB-KW"/>
</dbReference>
<evidence type="ECO:0000256" key="33">
    <source>
        <dbReference type="ARBA" id="ARBA00048778"/>
    </source>
</evidence>
<evidence type="ECO:0000256" key="15">
    <source>
        <dbReference type="ARBA" id="ARBA00023136"/>
    </source>
</evidence>
<comment type="catalytic activity">
    <reaction evidence="27">
        <text>ITP + 2 H2O = IMP + 2 phosphate + 2 H(+)</text>
        <dbReference type="Rhea" id="RHEA:77735"/>
        <dbReference type="ChEBI" id="CHEBI:15377"/>
        <dbReference type="ChEBI" id="CHEBI:15378"/>
        <dbReference type="ChEBI" id="CHEBI:43474"/>
        <dbReference type="ChEBI" id="CHEBI:58053"/>
        <dbReference type="ChEBI" id="CHEBI:61402"/>
    </reaction>
    <physiologicalReaction direction="left-to-right" evidence="27">
        <dbReference type="Rhea" id="RHEA:77736"/>
    </physiologicalReaction>
</comment>
<keyword evidence="8 46" id="KW-0812">Transmembrane</keyword>
<feature type="active site" description="Proton acceptor" evidence="43">
    <location>
        <position position="156"/>
    </location>
</feature>
<comment type="subunit">
    <text evidence="6">Homodimer; disulfide-linked.</text>
</comment>
<evidence type="ECO:0000256" key="6">
    <source>
        <dbReference type="ARBA" id="ARBA00011748"/>
    </source>
</evidence>
<keyword evidence="17" id="KW-0325">Glycoprotein</keyword>
<evidence type="ECO:0000256" key="41">
    <source>
        <dbReference type="ARBA" id="ARBA00049502"/>
    </source>
</evidence>
<evidence type="ECO:0000256" key="25">
    <source>
        <dbReference type="ARBA" id="ARBA00047297"/>
    </source>
</evidence>
<dbReference type="AlphaFoldDB" id="A0A3B3I1P4"/>
<keyword evidence="9 44" id="KW-0547">Nucleotide-binding</keyword>
<keyword evidence="10 45" id="KW-0378">Hydrolase</keyword>
<comment type="cofactor">
    <cofactor evidence="2">
        <name>Mg(2+)</name>
        <dbReference type="ChEBI" id="CHEBI:18420"/>
    </cofactor>
</comment>
<evidence type="ECO:0000256" key="38">
    <source>
        <dbReference type="ARBA" id="ARBA00049315"/>
    </source>
</evidence>
<evidence type="ECO:0000256" key="4">
    <source>
        <dbReference type="ARBA" id="ARBA00004345"/>
    </source>
</evidence>
<feature type="transmembrane region" description="Helical" evidence="46">
    <location>
        <begin position="440"/>
        <end position="467"/>
    </location>
</feature>
<evidence type="ECO:0000256" key="24">
    <source>
        <dbReference type="ARBA" id="ARBA00045877"/>
    </source>
</evidence>
<dbReference type="Proteomes" id="UP000001038">
    <property type="component" value="Chromosome 19"/>
</dbReference>
<evidence type="ECO:0000256" key="13">
    <source>
        <dbReference type="ARBA" id="ARBA00022842"/>
    </source>
</evidence>
<comment type="catalytic activity">
    <reaction evidence="42">
        <text>ADP + H2O = AMP + phosphate + H(+)</text>
        <dbReference type="Rhea" id="RHEA:61436"/>
        <dbReference type="ChEBI" id="CHEBI:15377"/>
        <dbReference type="ChEBI" id="CHEBI:15378"/>
        <dbReference type="ChEBI" id="CHEBI:43474"/>
        <dbReference type="ChEBI" id="CHEBI:456215"/>
        <dbReference type="ChEBI" id="CHEBI:456216"/>
    </reaction>
    <physiologicalReaction direction="left-to-right" evidence="42">
        <dbReference type="Rhea" id="RHEA:61437"/>
    </physiologicalReaction>
</comment>
<reference evidence="47" key="3">
    <citation type="submission" date="2025-09" db="UniProtKB">
        <authorList>
            <consortium name="Ensembl"/>
        </authorList>
    </citation>
    <scope>IDENTIFICATION</scope>
    <source>
        <strain evidence="47">Hd-rR</strain>
    </source>
</reference>
<feature type="binding site" evidence="44">
    <location>
        <begin position="201"/>
        <end position="205"/>
    </location>
    <ligand>
        <name>ATP</name>
        <dbReference type="ChEBI" id="CHEBI:30616"/>
    </ligand>
</feature>
<evidence type="ECO:0000256" key="5">
    <source>
        <dbReference type="ARBA" id="ARBA00009283"/>
    </source>
</evidence>
<dbReference type="Gene3D" id="3.30.420.40">
    <property type="match status" value="1"/>
</dbReference>
<evidence type="ECO:0000256" key="34">
    <source>
        <dbReference type="ARBA" id="ARBA00048790"/>
    </source>
</evidence>
<evidence type="ECO:0000256" key="43">
    <source>
        <dbReference type="PIRSR" id="PIRSR600407-1"/>
    </source>
</evidence>
<comment type="catalytic activity">
    <reaction evidence="30">
        <text>GDP + H2O = GMP + phosphate + H(+)</text>
        <dbReference type="Rhea" id="RHEA:22156"/>
        <dbReference type="ChEBI" id="CHEBI:15377"/>
        <dbReference type="ChEBI" id="CHEBI:15378"/>
        <dbReference type="ChEBI" id="CHEBI:43474"/>
        <dbReference type="ChEBI" id="CHEBI:58115"/>
        <dbReference type="ChEBI" id="CHEBI:58189"/>
    </reaction>
    <physiologicalReaction direction="left-to-right" evidence="30">
        <dbReference type="Rhea" id="RHEA:22157"/>
    </physiologicalReaction>
</comment>
<evidence type="ECO:0000256" key="3">
    <source>
        <dbReference type="ARBA" id="ARBA00004141"/>
    </source>
</evidence>
<evidence type="ECO:0000256" key="44">
    <source>
        <dbReference type="PIRSR" id="PIRSR600407-2"/>
    </source>
</evidence>
<comment type="catalytic activity">
    <reaction evidence="35">
        <text>CTP + H2O = CDP + phosphate + H(+)</text>
        <dbReference type="Rhea" id="RHEA:29387"/>
        <dbReference type="ChEBI" id="CHEBI:15377"/>
        <dbReference type="ChEBI" id="CHEBI:15378"/>
        <dbReference type="ChEBI" id="CHEBI:37563"/>
        <dbReference type="ChEBI" id="CHEBI:43474"/>
        <dbReference type="ChEBI" id="CHEBI:58069"/>
    </reaction>
    <physiologicalReaction direction="left-to-right" evidence="35">
        <dbReference type="Rhea" id="RHEA:29388"/>
    </physiologicalReaction>
</comment>
<comment type="subcellular location">
    <subcellularLocation>
        <location evidence="4">Membrane</location>
        <location evidence="4">Caveola</location>
    </subcellularLocation>
    <subcellularLocation>
        <location evidence="3">Membrane</location>
        <topology evidence="3">Multi-pass membrane protein</topology>
    </subcellularLocation>
</comment>
<evidence type="ECO:0000256" key="27">
    <source>
        <dbReference type="ARBA" id="ARBA00047627"/>
    </source>
</evidence>
<evidence type="ECO:0000256" key="8">
    <source>
        <dbReference type="ARBA" id="ARBA00022692"/>
    </source>
</evidence>
<comment type="catalytic activity">
    <reaction evidence="31">
        <text>IDP + H2O = IMP + phosphate + H(+)</text>
        <dbReference type="Rhea" id="RHEA:35207"/>
        <dbReference type="ChEBI" id="CHEBI:15377"/>
        <dbReference type="ChEBI" id="CHEBI:15378"/>
        <dbReference type="ChEBI" id="CHEBI:43474"/>
        <dbReference type="ChEBI" id="CHEBI:58053"/>
        <dbReference type="ChEBI" id="CHEBI:58280"/>
    </reaction>
    <physiologicalReaction direction="left-to-right" evidence="31">
        <dbReference type="Rhea" id="RHEA:35208"/>
    </physiologicalReaction>
</comment>
<evidence type="ECO:0000256" key="26">
    <source>
        <dbReference type="ARBA" id="ARBA00047358"/>
    </source>
</evidence>
<evidence type="ECO:0000313" key="48">
    <source>
        <dbReference type="Proteomes" id="UP000001038"/>
    </source>
</evidence>
<evidence type="ECO:0000256" key="21">
    <source>
        <dbReference type="ARBA" id="ARBA00042196"/>
    </source>
</evidence>
<keyword evidence="12 44" id="KW-0067">ATP-binding</keyword>
<evidence type="ECO:0000256" key="30">
    <source>
        <dbReference type="ARBA" id="ARBA00048153"/>
    </source>
</evidence>
<evidence type="ECO:0000256" key="2">
    <source>
        <dbReference type="ARBA" id="ARBA00001946"/>
    </source>
</evidence>
<evidence type="ECO:0000256" key="39">
    <source>
        <dbReference type="ARBA" id="ARBA00049333"/>
    </source>
</evidence>
<dbReference type="PANTHER" id="PTHR11782">
    <property type="entry name" value="ADENOSINE/GUANOSINE DIPHOSPHATASE"/>
    <property type="match status" value="1"/>
</dbReference>
<evidence type="ECO:0000256" key="12">
    <source>
        <dbReference type="ARBA" id="ARBA00022840"/>
    </source>
</evidence>
<comment type="similarity">
    <text evidence="5 45">Belongs to the GDA1/CD39 NTPase family.</text>
</comment>
<organism evidence="47 48">
    <name type="scientific">Oryzias latipes</name>
    <name type="common">Japanese rice fish</name>
    <name type="synonym">Japanese killifish</name>
    <dbReference type="NCBI Taxonomy" id="8090"/>
    <lineage>
        <taxon>Eukaryota</taxon>
        <taxon>Metazoa</taxon>
        <taxon>Chordata</taxon>
        <taxon>Craniata</taxon>
        <taxon>Vertebrata</taxon>
        <taxon>Euteleostomi</taxon>
        <taxon>Actinopterygii</taxon>
        <taxon>Neopterygii</taxon>
        <taxon>Teleostei</taxon>
        <taxon>Neoteleostei</taxon>
        <taxon>Acanthomorphata</taxon>
        <taxon>Ovalentaria</taxon>
        <taxon>Atherinomorphae</taxon>
        <taxon>Beloniformes</taxon>
        <taxon>Adrianichthyidae</taxon>
        <taxon>Oryziinae</taxon>
        <taxon>Oryzias</taxon>
    </lineage>
</organism>
<evidence type="ECO:0000256" key="19">
    <source>
        <dbReference type="ARBA" id="ARBA00041335"/>
    </source>
</evidence>
<evidence type="ECO:0000256" key="1">
    <source>
        <dbReference type="ARBA" id="ARBA00001913"/>
    </source>
</evidence>
<evidence type="ECO:0000256" key="32">
    <source>
        <dbReference type="ARBA" id="ARBA00048517"/>
    </source>
</evidence>
<reference evidence="47 48" key="1">
    <citation type="journal article" date="2007" name="Nature">
        <title>The medaka draft genome and insights into vertebrate genome evolution.</title>
        <authorList>
            <person name="Kasahara M."/>
            <person name="Naruse K."/>
            <person name="Sasaki S."/>
            <person name="Nakatani Y."/>
            <person name="Qu W."/>
            <person name="Ahsan B."/>
            <person name="Yamada T."/>
            <person name="Nagayasu Y."/>
            <person name="Doi K."/>
            <person name="Kasai Y."/>
            <person name="Jindo T."/>
            <person name="Kobayashi D."/>
            <person name="Shimada A."/>
            <person name="Toyoda A."/>
            <person name="Kuroki Y."/>
            <person name="Fujiyama A."/>
            <person name="Sasaki T."/>
            <person name="Shimizu A."/>
            <person name="Asakawa S."/>
            <person name="Shimizu N."/>
            <person name="Hashimoto S."/>
            <person name="Yang J."/>
            <person name="Lee Y."/>
            <person name="Matsushima K."/>
            <person name="Sugano S."/>
            <person name="Sakaizumi M."/>
            <person name="Narita T."/>
            <person name="Ohishi K."/>
            <person name="Haga S."/>
            <person name="Ohta F."/>
            <person name="Nomoto H."/>
            <person name="Nogata K."/>
            <person name="Morishita T."/>
            <person name="Endo T."/>
            <person name="Shin-I T."/>
            <person name="Takeda H."/>
            <person name="Morishita S."/>
            <person name="Kohara Y."/>
        </authorList>
    </citation>
    <scope>NUCLEOTIDE SEQUENCE [LARGE SCALE GENOMIC DNA]</scope>
    <source>
        <strain evidence="47 48">Hd-rR</strain>
    </source>
</reference>
<comment type="catalytic activity">
    <reaction evidence="25">
        <text>a ribonucleoside 5'-triphosphate + 2 H2O = a ribonucleoside 5'-phosphate + 2 phosphate + 2 H(+)</text>
        <dbReference type="Rhea" id="RHEA:36795"/>
        <dbReference type="ChEBI" id="CHEBI:15377"/>
        <dbReference type="ChEBI" id="CHEBI:15378"/>
        <dbReference type="ChEBI" id="CHEBI:43474"/>
        <dbReference type="ChEBI" id="CHEBI:58043"/>
        <dbReference type="ChEBI" id="CHEBI:61557"/>
        <dbReference type="EC" id="3.6.1.5"/>
    </reaction>
    <physiologicalReaction direction="left-to-right" evidence="25">
        <dbReference type="Rhea" id="RHEA:36796"/>
    </physiologicalReaction>
</comment>
<dbReference type="GO" id="GO:0004050">
    <property type="term" value="F:apyrase activity"/>
    <property type="evidence" value="ECO:0007669"/>
    <property type="project" value="UniProtKB-EC"/>
</dbReference>
<dbReference type="EC" id="3.6.1.5" evidence="7"/>
<name>A0A3B3I1P4_ORYLA</name>
<comment type="cofactor">
    <cofactor evidence="1">
        <name>Ca(2+)</name>
        <dbReference type="ChEBI" id="CHEBI:29108"/>
    </cofactor>
</comment>
<comment type="catalytic activity">
    <reaction evidence="26">
        <text>UTP + H2O = UDP + phosphate + H(+)</text>
        <dbReference type="Rhea" id="RHEA:64900"/>
        <dbReference type="ChEBI" id="CHEBI:15377"/>
        <dbReference type="ChEBI" id="CHEBI:15378"/>
        <dbReference type="ChEBI" id="CHEBI:43474"/>
        <dbReference type="ChEBI" id="CHEBI:46398"/>
        <dbReference type="ChEBI" id="CHEBI:58223"/>
    </reaction>
    <physiologicalReaction direction="left-to-right" evidence="26">
        <dbReference type="Rhea" id="RHEA:64901"/>
    </physiologicalReaction>
</comment>
<proteinExistence type="inferred from homology"/>
<evidence type="ECO:0000256" key="17">
    <source>
        <dbReference type="ARBA" id="ARBA00023180"/>
    </source>
</evidence>
<protein>
    <recommendedName>
        <fullName evidence="18">Ectonucleoside triphosphate diphosphohydrolase 1</fullName>
        <ecNumber evidence="7">3.6.1.5</ecNumber>
    </recommendedName>
    <alternativeName>
        <fullName evidence="23">ATP diphosphohydrolase</fullName>
    </alternativeName>
    <alternativeName>
        <fullName evidence="20">Ecto-ATP diphosphohydrolase 1</fullName>
    </alternativeName>
    <alternativeName>
        <fullName evidence="21">Ecto-apyrase</fullName>
    </alternativeName>
    <alternativeName>
        <fullName evidence="19">Lymphoid cell activation antigen</fullName>
    </alternativeName>
    <alternativeName>
        <fullName evidence="22">Nucleoside triphosphate diphosphohydrolase 1</fullName>
    </alternativeName>
</protein>
<comment type="catalytic activity">
    <reaction evidence="38">
        <text>UTP + 2 H2O = UMP + 2 phosphate + 2 H(+)</text>
        <dbReference type="Rhea" id="RHEA:64896"/>
        <dbReference type="ChEBI" id="CHEBI:15377"/>
        <dbReference type="ChEBI" id="CHEBI:15378"/>
        <dbReference type="ChEBI" id="CHEBI:43474"/>
        <dbReference type="ChEBI" id="CHEBI:46398"/>
        <dbReference type="ChEBI" id="CHEBI:57865"/>
    </reaction>
    <physiologicalReaction direction="left-to-right" evidence="38">
        <dbReference type="Rhea" id="RHEA:64897"/>
    </physiologicalReaction>
</comment>
<evidence type="ECO:0000256" key="28">
    <source>
        <dbReference type="ARBA" id="ARBA00047940"/>
    </source>
</evidence>
<comment type="catalytic activity">
    <reaction evidence="36">
        <text>GTP + H2O = GDP + phosphate + H(+)</text>
        <dbReference type="Rhea" id="RHEA:19669"/>
        <dbReference type="ChEBI" id="CHEBI:15377"/>
        <dbReference type="ChEBI" id="CHEBI:15378"/>
        <dbReference type="ChEBI" id="CHEBI:37565"/>
        <dbReference type="ChEBI" id="CHEBI:43474"/>
        <dbReference type="ChEBI" id="CHEBI:58189"/>
    </reaction>
    <physiologicalReaction direction="left-to-right" evidence="36">
        <dbReference type="Rhea" id="RHEA:19670"/>
    </physiologicalReaction>
</comment>
<comment type="catalytic activity">
    <reaction evidence="32">
        <text>ATP + 2 H2O = AMP + 2 phosphate + 2 H(+)</text>
        <dbReference type="Rhea" id="RHEA:20988"/>
        <dbReference type="ChEBI" id="CHEBI:15377"/>
        <dbReference type="ChEBI" id="CHEBI:15378"/>
        <dbReference type="ChEBI" id="CHEBI:30616"/>
        <dbReference type="ChEBI" id="CHEBI:43474"/>
        <dbReference type="ChEBI" id="CHEBI:456215"/>
    </reaction>
    <physiologicalReaction direction="left-to-right" evidence="32">
        <dbReference type="Rhea" id="RHEA:20989"/>
    </physiologicalReaction>
</comment>
<dbReference type="Ensembl" id="ENSORLT00000040393.1">
    <property type="protein sequence ID" value="ENSORLP00000038024.1"/>
    <property type="gene ID" value="ENSORLG00000009989.2"/>
</dbReference>
<reference evidence="47" key="2">
    <citation type="submission" date="2025-08" db="UniProtKB">
        <authorList>
            <consortium name="Ensembl"/>
        </authorList>
    </citation>
    <scope>IDENTIFICATION</scope>
    <source>
        <strain evidence="47">Hd-rR</strain>
    </source>
</reference>
<comment type="catalytic activity">
    <reaction evidence="41">
        <text>UDP + H2O = UMP + phosphate + H(+)</text>
        <dbReference type="Rhea" id="RHEA:64876"/>
        <dbReference type="ChEBI" id="CHEBI:15377"/>
        <dbReference type="ChEBI" id="CHEBI:15378"/>
        <dbReference type="ChEBI" id="CHEBI:43474"/>
        <dbReference type="ChEBI" id="CHEBI:57865"/>
        <dbReference type="ChEBI" id="CHEBI:58223"/>
    </reaction>
    <physiologicalReaction direction="left-to-right" evidence="41">
        <dbReference type="Rhea" id="RHEA:64877"/>
    </physiologicalReaction>
</comment>
<comment type="catalytic activity">
    <reaction evidence="40">
        <text>CTP + 2 H2O = CMP + 2 phosphate + 2 H(+)</text>
        <dbReference type="Rhea" id="RHEA:64908"/>
        <dbReference type="ChEBI" id="CHEBI:15377"/>
        <dbReference type="ChEBI" id="CHEBI:15378"/>
        <dbReference type="ChEBI" id="CHEBI:37563"/>
        <dbReference type="ChEBI" id="CHEBI:43474"/>
        <dbReference type="ChEBI" id="CHEBI:60377"/>
    </reaction>
    <physiologicalReaction direction="left-to-right" evidence="40">
        <dbReference type="Rhea" id="RHEA:64909"/>
    </physiologicalReaction>
</comment>
<evidence type="ECO:0000256" key="40">
    <source>
        <dbReference type="ARBA" id="ARBA00049373"/>
    </source>
</evidence>
<comment type="catalytic activity">
    <reaction evidence="33">
        <text>ATP + H2O = ADP + phosphate + H(+)</text>
        <dbReference type="Rhea" id="RHEA:13065"/>
        <dbReference type="ChEBI" id="CHEBI:15377"/>
        <dbReference type="ChEBI" id="CHEBI:15378"/>
        <dbReference type="ChEBI" id="CHEBI:30616"/>
        <dbReference type="ChEBI" id="CHEBI:43474"/>
        <dbReference type="ChEBI" id="CHEBI:456216"/>
    </reaction>
    <physiologicalReaction direction="left-to-right" evidence="33">
        <dbReference type="Rhea" id="RHEA:13066"/>
    </physiologicalReaction>
</comment>
<dbReference type="GO" id="GO:0005901">
    <property type="term" value="C:caveola"/>
    <property type="evidence" value="ECO:0007669"/>
    <property type="project" value="UniProtKB-SubCell"/>
</dbReference>
<keyword evidence="48" id="KW-1185">Reference proteome</keyword>
<keyword evidence="15 46" id="KW-0472">Membrane</keyword>
<comment type="catalytic activity">
    <reaction evidence="34">
        <text>a ribonucleoside 5'-diphosphate + H2O = a ribonucleoside 5'-phosphate + phosphate + H(+)</text>
        <dbReference type="Rhea" id="RHEA:36799"/>
        <dbReference type="ChEBI" id="CHEBI:15377"/>
        <dbReference type="ChEBI" id="CHEBI:15378"/>
        <dbReference type="ChEBI" id="CHEBI:43474"/>
        <dbReference type="ChEBI" id="CHEBI:57930"/>
        <dbReference type="ChEBI" id="CHEBI:58043"/>
    </reaction>
    <physiologicalReaction direction="left-to-right" evidence="34">
        <dbReference type="Rhea" id="RHEA:36800"/>
    </physiologicalReaction>
</comment>
<evidence type="ECO:0000256" key="46">
    <source>
        <dbReference type="SAM" id="Phobius"/>
    </source>
</evidence>
<dbReference type="PANTHER" id="PTHR11782:SF32">
    <property type="entry name" value="ECTONUCLEOSIDE TRIPHOSPHATE DIPHOSPHOHYDROLASE 1"/>
    <property type="match status" value="1"/>
</dbReference>
<dbReference type="FunFam" id="3.30.420.40:FF:000068">
    <property type="entry name" value="Ectonucleoside triphosphate diphosphohydrolase 1"/>
    <property type="match status" value="1"/>
</dbReference>
<evidence type="ECO:0000256" key="14">
    <source>
        <dbReference type="ARBA" id="ARBA00022989"/>
    </source>
</evidence>
<evidence type="ECO:0000256" key="23">
    <source>
        <dbReference type="ARBA" id="ARBA00044314"/>
    </source>
</evidence>
<keyword evidence="13" id="KW-0460">Magnesium</keyword>
<evidence type="ECO:0000256" key="11">
    <source>
        <dbReference type="ARBA" id="ARBA00022837"/>
    </source>
</evidence>
<evidence type="ECO:0000256" key="29">
    <source>
        <dbReference type="ARBA" id="ARBA00048136"/>
    </source>
</evidence>
<dbReference type="PROSITE" id="PS01238">
    <property type="entry name" value="GDA1_CD39_NTPASE"/>
    <property type="match status" value="1"/>
</dbReference>
<evidence type="ECO:0000256" key="42">
    <source>
        <dbReference type="ARBA" id="ARBA00049526"/>
    </source>
</evidence>
<comment type="catalytic activity">
    <reaction evidence="39">
        <text>GTP + 2 H2O = GMP + 2 phosphate + 2 H(+)</text>
        <dbReference type="Rhea" id="RHEA:64904"/>
        <dbReference type="ChEBI" id="CHEBI:15377"/>
        <dbReference type="ChEBI" id="CHEBI:15378"/>
        <dbReference type="ChEBI" id="CHEBI:37565"/>
        <dbReference type="ChEBI" id="CHEBI:43474"/>
        <dbReference type="ChEBI" id="CHEBI:58115"/>
    </reaction>
    <physiologicalReaction direction="left-to-right" evidence="39">
        <dbReference type="Rhea" id="RHEA:64905"/>
    </physiologicalReaction>
</comment>
<dbReference type="Pfam" id="PF01150">
    <property type="entry name" value="GDA1_CD39"/>
    <property type="match status" value="1"/>
</dbReference>
<evidence type="ECO:0000256" key="22">
    <source>
        <dbReference type="ARBA" id="ARBA00044280"/>
    </source>
</evidence>
<dbReference type="Bgee" id="ENSORLG00000009989">
    <property type="expression patterns" value="Expressed in heart and 14 other cell types or tissues"/>
</dbReference>
<dbReference type="Gene3D" id="3.30.420.150">
    <property type="entry name" value="Exopolyphosphatase. Domain 2"/>
    <property type="match status" value="1"/>
</dbReference>